<accession>A0ACC0VSP6</accession>
<reference evidence="1 2" key="1">
    <citation type="journal article" date="2022" name="bioRxiv">
        <title>The genome of the oomycete Peronosclerospora sorghi, a cosmopolitan pathogen of maize and sorghum, is inflated with dispersed pseudogenes.</title>
        <authorList>
            <person name="Fletcher K."/>
            <person name="Martin F."/>
            <person name="Isakeit T."/>
            <person name="Cavanaugh K."/>
            <person name="Magill C."/>
            <person name="Michelmore R."/>
        </authorList>
    </citation>
    <scope>NUCLEOTIDE SEQUENCE [LARGE SCALE GENOMIC DNA]</scope>
    <source>
        <strain evidence="1">P6</strain>
    </source>
</reference>
<dbReference type="Proteomes" id="UP001163321">
    <property type="component" value="Chromosome 7"/>
</dbReference>
<evidence type="ECO:0000313" key="1">
    <source>
        <dbReference type="EMBL" id="KAI9909222.1"/>
    </source>
</evidence>
<protein>
    <submittedName>
        <fullName evidence="1">Uncharacterized protein</fullName>
    </submittedName>
</protein>
<name>A0ACC0VSP6_9STRA</name>
<proteinExistence type="predicted"/>
<dbReference type="EMBL" id="CM047586">
    <property type="protein sequence ID" value="KAI9909222.1"/>
    <property type="molecule type" value="Genomic_DNA"/>
</dbReference>
<sequence length="177" mass="19397">MSTPFSLSFAVSCLVIALLTCARVDVAAHLTAEKGVGWSNRRALEAAPSSVSTHRNVRRGAGVLPQDGNVEERGLGSFAAEDVEAWVADALRYARKNYLNSINIILTDNAQEEAANRLRNQFEVLQSLGLSSDDVMELIRAQRGGAIDDLSKRIVEDYNTYRGKQPLKPETPKHTSQ</sequence>
<comment type="caution">
    <text evidence="1">The sequence shown here is derived from an EMBL/GenBank/DDBJ whole genome shotgun (WGS) entry which is preliminary data.</text>
</comment>
<keyword evidence="2" id="KW-1185">Reference proteome</keyword>
<organism evidence="1 2">
    <name type="scientific">Peronosclerospora sorghi</name>
    <dbReference type="NCBI Taxonomy" id="230839"/>
    <lineage>
        <taxon>Eukaryota</taxon>
        <taxon>Sar</taxon>
        <taxon>Stramenopiles</taxon>
        <taxon>Oomycota</taxon>
        <taxon>Peronosporomycetes</taxon>
        <taxon>Peronosporales</taxon>
        <taxon>Peronosporaceae</taxon>
        <taxon>Peronosclerospora</taxon>
    </lineage>
</organism>
<evidence type="ECO:0000313" key="2">
    <source>
        <dbReference type="Proteomes" id="UP001163321"/>
    </source>
</evidence>
<gene>
    <name evidence="1" type="ORF">PsorP6_014885</name>
</gene>